<dbReference type="Proteomes" id="UP001460270">
    <property type="component" value="Unassembled WGS sequence"/>
</dbReference>
<evidence type="ECO:0000313" key="3">
    <source>
        <dbReference type="EMBL" id="KAK7938719.1"/>
    </source>
</evidence>
<evidence type="ECO:0000256" key="1">
    <source>
        <dbReference type="ARBA" id="ARBA00024347"/>
    </source>
</evidence>
<dbReference type="EMBL" id="JBBPFD010000002">
    <property type="protein sequence ID" value="KAK7938719.1"/>
    <property type="molecule type" value="Genomic_DNA"/>
</dbReference>
<comment type="caution">
    <text evidence="3">The sequence shown here is derived from an EMBL/GenBank/DDBJ whole genome shotgun (WGS) entry which is preliminary data.</text>
</comment>
<dbReference type="GO" id="GO:0003950">
    <property type="term" value="F:NAD+ poly-ADP-ribosyltransferase activity"/>
    <property type="evidence" value="ECO:0007669"/>
    <property type="project" value="InterPro"/>
</dbReference>
<dbReference type="Gene3D" id="3.90.175.10">
    <property type="entry name" value="Diphtheria Toxin, domain 1"/>
    <property type="match status" value="1"/>
</dbReference>
<keyword evidence="4" id="KW-1185">Reference proteome</keyword>
<dbReference type="InterPro" id="IPR012317">
    <property type="entry name" value="Poly(ADP-ribose)pol_cat_dom"/>
</dbReference>
<sequence length="106" mass="11565">MFSVARCKTYLMYHGTSSKNAQSILSSGRFKPSSGGILGPGVYLCGTLQKASRYPTGHPEQDRAVLRVLVKGYSTASLSPDCGTEESCVFDPRRIEIIDVIRPKSH</sequence>
<comment type="similarity">
    <text evidence="1">Belongs to the ARTD/PARP family.</text>
</comment>
<evidence type="ECO:0000313" key="4">
    <source>
        <dbReference type="Proteomes" id="UP001460270"/>
    </source>
</evidence>
<dbReference type="Pfam" id="PF00644">
    <property type="entry name" value="PARP"/>
    <property type="match status" value="1"/>
</dbReference>
<feature type="domain" description="PARP catalytic" evidence="2">
    <location>
        <begin position="10"/>
        <end position="60"/>
    </location>
</feature>
<proteinExistence type="inferred from homology"/>
<reference evidence="4" key="1">
    <citation type="submission" date="2024-04" db="EMBL/GenBank/DDBJ databases">
        <title>Salinicola lusitanus LLJ914,a marine bacterium isolated from the Okinawa Trough.</title>
        <authorList>
            <person name="Li J."/>
        </authorList>
    </citation>
    <scope>NUCLEOTIDE SEQUENCE [LARGE SCALE GENOMIC DNA]</scope>
</reference>
<gene>
    <name evidence="3" type="ORF">WMY93_002045</name>
</gene>
<dbReference type="AlphaFoldDB" id="A0AAW0PVN6"/>
<name>A0AAW0PVN6_9GOBI</name>
<dbReference type="GO" id="GO:0005737">
    <property type="term" value="C:cytoplasm"/>
    <property type="evidence" value="ECO:0007669"/>
    <property type="project" value="TreeGrafter"/>
</dbReference>
<dbReference type="PANTHER" id="PTHR36542:SF2">
    <property type="entry name" value="GIG2-LIKE PROTEIN DRED-RELATED"/>
    <property type="match status" value="1"/>
</dbReference>
<organism evidence="3 4">
    <name type="scientific">Mugilogobius chulae</name>
    <name type="common">yellowstripe goby</name>
    <dbReference type="NCBI Taxonomy" id="88201"/>
    <lineage>
        <taxon>Eukaryota</taxon>
        <taxon>Metazoa</taxon>
        <taxon>Chordata</taxon>
        <taxon>Craniata</taxon>
        <taxon>Vertebrata</taxon>
        <taxon>Euteleostomi</taxon>
        <taxon>Actinopterygii</taxon>
        <taxon>Neopterygii</taxon>
        <taxon>Teleostei</taxon>
        <taxon>Neoteleostei</taxon>
        <taxon>Acanthomorphata</taxon>
        <taxon>Gobiaria</taxon>
        <taxon>Gobiiformes</taxon>
        <taxon>Gobioidei</taxon>
        <taxon>Gobiidae</taxon>
        <taxon>Gobionellinae</taxon>
        <taxon>Mugilogobius</taxon>
    </lineage>
</organism>
<protein>
    <recommendedName>
        <fullName evidence="2">PARP catalytic domain-containing protein</fullName>
    </recommendedName>
</protein>
<evidence type="ECO:0000259" key="2">
    <source>
        <dbReference type="Pfam" id="PF00644"/>
    </source>
</evidence>
<dbReference type="SUPFAM" id="SSF56399">
    <property type="entry name" value="ADP-ribosylation"/>
    <property type="match status" value="1"/>
</dbReference>
<accession>A0AAW0PVN6</accession>
<dbReference type="PANTHER" id="PTHR36542">
    <property type="entry name" value="GIG2-LIKE PROTEIN DRED-RELATED"/>
    <property type="match status" value="1"/>
</dbReference>